<evidence type="ECO:0000256" key="9">
    <source>
        <dbReference type="SAM" id="Phobius"/>
    </source>
</evidence>
<comment type="catalytic activity">
    <reaction evidence="1">
        <text>ATP + protein L-histidine = ADP + protein N-phospho-L-histidine.</text>
        <dbReference type="EC" id="2.7.13.3"/>
    </reaction>
</comment>
<dbReference type="Pfam" id="PF00512">
    <property type="entry name" value="HisKA"/>
    <property type="match status" value="1"/>
</dbReference>
<dbReference type="InterPro" id="IPR003661">
    <property type="entry name" value="HisK_dim/P_dom"/>
</dbReference>
<dbReference type="GO" id="GO:0016301">
    <property type="term" value="F:kinase activity"/>
    <property type="evidence" value="ECO:0007669"/>
    <property type="project" value="UniProtKB-KW"/>
</dbReference>
<feature type="domain" description="Histidine kinase" evidence="10">
    <location>
        <begin position="108"/>
        <end position="321"/>
    </location>
</feature>
<dbReference type="SUPFAM" id="SSF55874">
    <property type="entry name" value="ATPase domain of HSP90 chaperone/DNA topoisomerase II/histidine kinase"/>
    <property type="match status" value="1"/>
</dbReference>
<gene>
    <name evidence="11" type="ORF">ACFFF6_09165</name>
</gene>
<keyword evidence="9" id="KW-0472">Membrane</keyword>
<dbReference type="SMART" id="SM00388">
    <property type="entry name" value="HisKA"/>
    <property type="match status" value="1"/>
</dbReference>
<evidence type="ECO:0000259" key="10">
    <source>
        <dbReference type="PROSITE" id="PS50109"/>
    </source>
</evidence>
<dbReference type="SUPFAM" id="SSF47384">
    <property type="entry name" value="Homodimeric domain of signal transducing histidine kinase"/>
    <property type="match status" value="1"/>
</dbReference>
<protein>
    <recommendedName>
        <fullName evidence="8">Sensor-like histidine kinase SenX3</fullName>
        <ecNumber evidence="3">2.7.13.3</ecNumber>
    </recommendedName>
</protein>
<dbReference type="PRINTS" id="PR00344">
    <property type="entry name" value="BCTRLSENSOR"/>
</dbReference>
<dbReference type="CDD" id="cd00075">
    <property type="entry name" value="HATPase"/>
    <property type="match status" value="1"/>
</dbReference>
<comment type="subcellular location">
    <subcellularLocation>
        <location evidence="2">Cell membrane</location>
    </subcellularLocation>
</comment>
<keyword evidence="7" id="KW-0902">Two-component regulatory system</keyword>
<reference evidence="11 12" key="1">
    <citation type="submission" date="2024-09" db="EMBL/GenBank/DDBJ databases">
        <authorList>
            <person name="Sun Q."/>
            <person name="Mori K."/>
        </authorList>
    </citation>
    <scope>NUCLEOTIDE SEQUENCE [LARGE SCALE GENOMIC DNA]</scope>
    <source>
        <strain evidence="11 12">CICC 10874</strain>
    </source>
</reference>
<keyword evidence="5" id="KW-0808">Transferase</keyword>
<dbReference type="EMBL" id="JBHLSV010000009">
    <property type="protein sequence ID" value="MFC0674123.1"/>
    <property type="molecule type" value="Genomic_DNA"/>
</dbReference>
<dbReference type="InterPro" id="IPR050351">
    <property type="entry name" value="BphY/WalK/GraS-like"/>
</dbReference>
<dbReference type="PANTHER" id="PTHR45453">
    <property type="entry name" value="PHOSPHATE REGULON SENSOR PROTEIN PHOR"/>
    <property type="match status" value="1"/>
</dbReference>
<dbReference type="Pfam" id="PF02518">
    <property type="entry name" value="HATPase_c"/>
    <property type="match status" value="1"/>
</dbReference>
<evidence type="ECO:0000313" key="11">
    <source>
        <dbReference type="EMBL" id="MFC0674123.1"/>
    </source>
</evidence>
<name>A0ABV6RDU6_9MICO</name>
<evidence type="ECO:0000256" key="1">
    <source>
        <dbReference type="ARBA" id="ARBA00000085"/>
    </source>
</evidence>
<evidence type="ECO:0000313" key="12">
    <source>
        <dbReference type="Proteomes" id="UP001589793"/>
    </source>
</evidence>
<evidence type="ECO:0000256" key="6">
    <source>
        <dbReference type="ARBA" id="ARBA00022777"/>
    </source>
</evidence>
<dbReference type="Gene3D" id="3.30.565.10">
    <property type="entry name" value="Histidine kinase-like ATPase, C-terminal domain"/>
    <property type="match status" value="1"/>
</dbReference>
<keyword evidence="9" id="KW-1133">Transmembrane helix</keyword>
<dbReference type="CDD" id="cd00082">
    <property type="entry name" value="HisKA"/>
    <property type="match status" value="1"/>
</dbReference>
<evidence type="ECO:0000256" key="5">
    <source>
        <dbReference type="ARBA" id="ARBA00022679"/>
    </source>
</evidence>
<keyword evidence="6 11" id="KW-0418">Kinase</keyword>
<dbReference type="RefSeq" id="WP_376980057.1">
    <property type="nucleotide sequence ID" value="NZ_JBHLSV010000009.1"/>
</dbReference>
<dbReference type="Proteomes" id="UP001589793">
    <property type="component" value="Unassembled WGS sequence"/>
</dbReference>
<proteinExistence type="predicted"/>
<evidence type="ECO:0000256" key="7">
    <source>
        <dbReference type="ARBA" id="ARBA00023012"/>
    </source>
</evidence>
<accession>A0ABV6RDU6</accession>
<organism evidence="11 12">
    <name type="scientific">Brachybacterium hainanense</name>
    <dbReference type="NCBI Taxonomy" id="1541174"/>
    <lineage>
        <taxon>Bacteria</taxon>
        <taxon>Bacillati</taxon>
        <taxon>Actinomycetota</taxon>
        <taxon>Actinomycetes</taxon>
        <taxon>Micrococcales</taxon>
        <taxon>Dermabacteraceae</taxon>
        <taxon>Brachybacterium</taxon>
    </lineage>
</organism>
<dbReference type="InterPro" id="IPR003594">
    <property type="entry name" value="HATPase_dom"/>
</dbReference>
<evidence type="ECO:0000256" key="4">
    <source>
        <dbReference type="ARBA" id="ARBA00022553"/>
    </source>
</evidence>
<sequence length="321" mass="33910">MSAALLTALTAAVLTGGAGALVAVVLARRHLAWAVVAAPLAAVAAVAAGVLAGTRLMLFGPEPSRQLTSIVVVSVAVAVAVGVMVSWQVARAERAREAERMRQELVSHLSHDLRTPLAGIRAMSQALEDGVGSEREAYPRRMLAQIDQAITLADDLLSLSTYPLPRRPREEVRLHDLVSDAVAGMRAEADAEGVEIRGEVPAHLQVPADARELLRAVTNLLVNAVRHTPSGGEVLVSAREESRGRAVRVLVQDACGGIDEETRRRMFDPLWRGDAARSPQRPGAGLGLAIVRSVASAHGGSVTARSAQDGCEVSFTLARPR</sequence>
<feature type="transmembrane region" description="Helical" evidence="9">
    <location>
        <begin position="70"/>
        <end position="90"/>
    </location>
</feature>
<dbReference type="SMART" id="SM00387">
    <property type="entry name" value="HATPase_c"/>
    <property type="match status" value="1"/>
</dbReference>
<keyword evidence="12" id="KW-1185">Reference proteome</keyword>
<comment type="caution">
    <text evidence="11">The sequence shown here is derived from an EMBL/GenBank/DDBJ whole genome shotgun (WGS) entry which is preliminary data.</text>
</comment>
<dbReference type="PANTHER" id="PTHR45453:SF1">
    <property type="entry name" value="PHOSPHATE REGULON SENSOR PROTEIN PHOR"/>
    <property type="match status" value="1"/>
</dbReference>
<keyword evidence="9" id="KW-0812">Transmembrane</keyword>
<dbReference type="PROSITE" id="PS50109">
    <property type="entry name" value="HIS_KIN"/>
    <property type="match status" value="1"/>
</dbReference>
<dbReference type="InterPro" id="IPR004358">
    <property type="entry name" value="Sig_transdc_His_kin-like_C"/>
</dbReference>
<dbReference type="Gene3D" id="1.10.287.130">
    <property type="match status" value="1"/>
</dbReference>
<dbReference type="InterPro" id="IPR005467">
    <property type="entry name" value="His_kinase_dom"/>
</dbReference>
<feature type="transmembrane region" description="Helical" evidence="9">
    <location>
        <begin position="33"/>
        <end position="58"/>
    </location>
</feature>
<dbReference type="EC" id="2.7.13.3" evidence="3"/>
<dbReference type="InterPro" id="IPR036890">
    <property type="entry name" value="HATPase_C_sf"/>
</dbReference>
<dbReference type="InterPro" id="IPR036097">
    <property type="entry name" value="HisK_dim/P_sf"/>
</dbReference>
<evidence type="ECO:0000256" key="2">
    <source>
        <dbReference type="ARBA" id="ARBA00004236"/>
    </source>
</evidence>
<evidence type="ECO:0000256" key="3">
    <source>
        <dbReference type="ARBA" id="ARBA00012438"/>
    </source>
</evidence>
<evidence type="ECO:0000256" key="8">
    <source>
        <dbReference type="ARBA" id="ARBA00039401"/>
    </source>
</evidence>
<keyword evidence="4" id="KW-0597">Phosphoprotein</keyword>